<dbReference type="EMBL" id="GL996506">
    <property type="protein sequence ID" value="EGW30198.1"/>
    <property type="molecule type" value="Genomic_DNA"/>
</dbReference>
<dbReference type="KEGG" id="spaa:SPAPADRAFT_63811"/>
<protein>
    <submittedName>
        <fullName evidence="4">Uncharacterized protein</fullName>
    </submittedName>
</protein>
<proteinExistence type="inferred from homology"/>
<accession>G3AVN3</accession>
<gene>
    <name evidence="4" type="ORF">SPAPADRAFT_63811</name>
</gene>
<dbReference type="InterPro" id="IPR018559">
    <property type="entry name" value="DUF2015"/>
</dbReference>
<dbReference type="RefSeq" id="XP_007377964.1">
    <property type="nucleotide sequence ID" value="XM_007377902.1"/>
</dbReference>
<evidence type="ECO:0000256" key="2">
    <source>
        <dbReference type="ARBA" id="ARBA00022729"/>
    </source>
</evidence>
<feature type="transmembrane region" description="Helical" evidence="3">
    <location>
        <begin position="43"/>
        <end position="60"/>
    </location>
</feature>
<keyword evidence="3" id="KW-1133">Transmembrane helix</keyword>
<evidence type="ECO:0000313" key="5">
    <source>
        <dbReference type="Proteomes" id="UP000000709"/>
    </source>
</evidence>
<dbReference type="GeneID" id="18874927"/>
<reference evidence="4 5" key="1">
    <citation type="journal article" date="2011" name="Proc. Natl. Acad. Sci. U.S.A.">
        <title>Comparative genomics of xylose-fermenting fungi for enhanced biofuel production.</title>
        <authorList>
            <person name="Wohlbach D.J."/>
            <person name="Kuo A."/>
            <person name="Sato T.K."/>
            <person name="Potts K.M."/>
            <person name="Salamov A.A."/>
            <person name="LaButti K.M."/>
            <person name="Sun H."/>
            <person name="Clum A."/>
            <person name="Pangilinan J.L."/>
            <person name="Lindquist E.A."/>
            <person name="Lucas S."/>
            <person name="Lapidus A."/>
            <person name="Jin M."/>
            <person name="Gunawan C."/>
            <person name="Balan V."/>
            <person name="Dale B.E."/>
            <person name="Jeffries T.W."/>
            <person name="Zinkel R."/>
            <person name="Barry K.W."/>
            <person name="Grigoriev I.V."/>
            <person name="Gasch A.P."/>
        </authorList>
    </citation>
    <scope>NUCLEOTIDE SEQUENCE [LARGE SCALE GENOMIC DNA]</scope>
    <source>
        <strain evidence="5">NRRL Y-27907 / 11-Y1</strain>
    </source>
</reference>
<dbReference type="PANTHER" id="PTHR28023">
    <property type="entry name" value="UPF0357 PROTEIN YCL012C"/>
    <property type="match status" value="1"/>
</dbReference>
<sequence length="166" mass="18891">MLLTRDTAKEVVDNAAAESSVPGAPSTGYWFSAYVPSLESHPVLYFLLCATTMFLISFHLRHKIGAAIDRFRMRRRLARGYYGPVGSFDEDIEDGLTSDAFDIEQNRDKGDTRKGLSLQAKREIKRIMKTMKVSFDEARLTYTRLQFDENNVDEDGLPKDPKLVTF</sequence>
<dbReference type="InParanoid" id="G3AVN3"/>
<evidence type="ECO:0000256" key="3">
    <source>
        <dbReference type="SAM" id="Phobius"/>
    </source>
</evidence>
<dbReference type="PANTHER" id="PTHR28023:SF1">
    <property type="entry name" value="UPF0357 PROTEIN YCL012C"/>
    <property type="match status" value="1"/>
</dbReference>
<comment type="similarity">
    <text evidence="1">Belongs to the UPF0357 family.</text>
</comment>
<dbReference type="Pfam" id="PF09435">
    <property type="entry name" value="DUF2015"/>
    <property type="match status" value="1"/>
</dbReference>
<dbReference type="HOGENOM" id="CLU_128832_0_0_1"/>
<organism evidence="5">
    <name type="scientific">Spathaspora passalidarum (strain NRRL Y-27907 / 11-Y1)</name>
    <dbReference type="NCBI Taxonomy" id="619300"/>
    <lineage>
        <taxon>Eukaryota</taxon>
        <taxon>Fungi</taxon>
        <taxon>Dikarya</taxon>
        <taxon>Ascomycota</taxon>
        <taxon>Saccharomycotina</taxon>
        <taxon>Pichiomycetes</taxon>
        <taxon>Debaryomycetaceae</taxon>
        <taxon>Spathaspora</taxon>
    </lineage>
</organism>
<dbReference type="eggNOG" id="ENOG502S73R">
    <property type="taxonomic scope" value="Eukaryota"/>
</dbReference>
<evidence type="ECO:0000313" key="4">
    <source>
        <dbReference type="EMBL" id="EGW30198.1"/>
    </source>
</evidence>
<keyword evidence="3" id="KW-0472">Membrane</keyword>
<dbReference type="AlphaFoldDB" id="G3AVN3"/>
<dbReference type="OMA" id="FRSHWLP"/>
<keyword evidence="3" id="KW-0812">Transmembrane</keyword>
<name>G3AVN3_SPAPN</name>
<evidence type="ECO:0000256" key="1">
    <source>
        <dbReference type="ARBA" id="ARBA00008325"/>
    </source>
</evidence>
<keyword evidence="5" id="KW-1185">Reference proteome</keyword>
<dbReference type="Proteomes" id="UP000000709">
    <property type="component" value="Unassembled WGS sequence"/>
</dbReference>
<keyword evidence="2" id="KW-0732">Signal</keyword>
<dbReference type="OrthoDB" id="447314at2759"/>
<dbReference type="FunCoup" id="G3AVN3">
    <property type="interactions" value="3"/>
</dbReference>